<dbReference type="EMBL" id="REFR01000015">
    <property type="protein sequence ID" value="RMB01962.1"/>
    <property type="molecule type" value="Genomic_DNA"/>
</dbReference>
<name>A0A3M0BY47_9PROT</name>
<dbReference type="AlphaFoldDB" id="A0A3M0BY47"/>
<dbReference type="Pfam" id="PF21798">
    <property type="entry name" value="DUF6878"/>
    <property type="match status" value="1"/>
</dbReference>
<proteinExistence type="predicted"/>
<evidence type="ECO:0000259" key="1">
    <source>
        <dbReference type="Pfam" id="PF21798"/>
    </source>
</evidence>
<dbReference type="InterPro" id="IPR049243">
    <property type="entry name" value="DUF6878"/>
</dbReference>
<protein>
    <recommendedName>
        <fullName evidence="1">DUF6878 domain-containing protein</fullName>
    </recommendedName>
</protein>
<sequence>MTDTTDMAAQAAPTPTFDFAKWEAEQRAHNALLETIRPKNKTAIFALLADAGITSVTVEFDGYGDSGGIESIHAEADGSEIALPEGSITLLTLGWRETEPTERVMPLSEAIEHMVYELLGQTHGGWENNAGAFGNFVFDVAAETVTLEFNMRFEDTEFFEHIF</sequence>
<accession>A0A3M0BY47</accession>
<evidence type="ECO:0000313" key="2">
    <source>
        <dbReference type="EMBL" id="RMB01962.1"/>
    </source>
</evidence>
<evidence type="ECO:0000313" key="3">
    <source>
        <dbReference type="Proteomes" id="UP000271227"/>
    </source>
</evidence>
<reference evidence="2 3" key="1">
    <citation type="submission" date="2018-10" db="EMBL/GenBank/DDBJ databases">
        <title>Genomic Encyclopedia of Archaeal and Bacterial Type Strains, Phase II (KMG-II): from individual species to whole genera.</title>
        <authorList>
            <person name="Goeker M."/>
        </authorList>
    </citation>
    <scope>NUCLEOTIDE SEQUENCE [LARGE SCALE GENOMIC DNA]</scope>
    <source>
        <strain evidence="2 3">DSM 25217</strain>
    </source>
</reference>
<dbReference type="Proteomes" id="UP000271227">
    <property type="component" value="Unassembled WGS sequence"/>
</dbReference>
<dbReference type="RefSeq" id="WP_245999406.1">
    <property type="nucleotide sequence ID" value="NZ_REFR01000015.1"/>
</dbReference>
<dbReference type="InParanoid" id="A0A3M0BY47"/>
<organism evidence="2 3">
    <name type="scientific">Eilatimonas milleporae</name>
    <dbReference type="NCBI Taxonomy" id="911205"/>
    <lineage>
        <taxon>Bacteria</taxon>
        <taxon>Pseudomonadati</taxon>
        <taxon>Pseudomonadota</taxon>
        <taxon>Alphaproteobacteria</taxon>
        <taxon>Kordiimonadales</taxon>
        <taxon>Kordiimonadaceae</taxon>
        <taxon>Eilatimonas</taxon>
    </lineage>
</organism>
<gene>
    <name evidence="2" type="ORF">BXY39_3472</name>
</gene>
<keyword evidence="3" id="KW-1185">Reference proteome</keyword>
<feature type="domain" description="DUF6878" evidence="1">
    <location>
        <begin position="37"/>
        <end position="163"/>
    </location>
</feature>
<comment type="caution">
    <text evidence="2">The sequence shown here is derived from an EMBL/GenBank/DDBJ whole genome shotgun (WGS) entry which is preliminary data.</text>
</comment>